<dbReference type="OrthoDB" id="10264220at2759"/>
<dbReference type="InterPro" id="IPR026028">
    <property type="entry name" value="V-type_ATPase_116kDa_su_euka"/>
</dbReference>
<evidence type="ECO:0000256" key="5">
    <source>
        <dbReference type="ARBA" id="ARBA00022781"/>
    </source>
</evidence>
<protein>
    <recommendedName>
        <fullName evidence="9">V-type proton ATPase subunit a</fullName>
    </recommendedName>
</protein>
<dbReference type="GO" id="GO:0051117">
    <property type="term" value="F:ATPase binding"/>
    <property type="evidence" value="ECO:0007669"/>
    <property type="project" value="TreeGrafter"/>
</dbReference>
<name>A0A1E3QGF3_LIPST</name>
<reference evidence="11 12" key="1">
    <citation type="journal article" date="2016" name="Proc. Natl. Acad. Sci. U.S.A.">
        <title>Comparative genomics of biotechnologically important yeasts.</title>
        <authorList>
            <person name="Riley R."/>
            <person name="Haridas S."/>
            <person name="Wolfe K.H."/>
            <person name="Lopes M.R."/>
            <person name="Hittinger C.T."/>
            <person name="Goeker M."/>
            <person name="Salamov A.A."/>
            <person name="Wisecaver J.H."/>
            <person name="Long T.M."/>
            <person name="Calvey C.H."/>
            <person name="Aerts A.L."/>
            <person name="Barry K.W."/>
            <person name="Choi C."/>
            <person name="Clum A."/>
            <person name="Coughlan A.Y."/>
            <person name="Deshpande S."/>
            <person name="Douglass A.P."/>
            <person name="Hanson S.J."/>
            <person name="Klenk H.-P."/>
            <person name="LaButti K.M."/>
            <person name="Lapidus A."/>
            <person name="Lindquist E.A."/>
            <person name="Lipzen A.M."/>
            <person name="Meier-Kolthoff J.P."/>
            <person name="Ohm R.A."/>
            <person name="Otillar R.P."/>
            <person name="Pangilinan J.L."/>
            <person name="Peng Y."/>
            <person name="Rokas A."/>
            <person name="Rosa C.A."/>
            <person name="Scheuner C."/>
            <person name="Sibirny A.A."/>
            <person name="Slot J.C."/>
            <person name="Stielow J.B."/>
            <person name="Sun H."/>
            <person name="Kurtzman C.P."/>
            <person name="Blackwell M."/>
            <person name="Grigoriev I.V."/>
            <person name="Jeffries T.W."/>
        </authorList>
    </citation>
    <scope>NUCLEOTIDE SEQUENCE [LARGE SCALE GENOMIC DNA]</scope>
    <source>
        <strain evidence="11 12">NRRL Y-11557</strain>
    </source>
</reference>
<organism evidence="11 12">
    <name type="scientific">Lipomyces starkeyi NRRL Y-11557</name>
    <dbReference type="NCBI Taxonomy" id="675824"/>
    <lineage>
        <taxon>Eukaryota</taxon>
        <taxon>Fungi</taxon>
        <taxon>Dikarya</taxon>
        <taxon>Ascomycota</taxon>
        <taxon>Saccharomycotina</taxon>
        <taxon>Lipomycetes</taxon>
        <taxon>Lipomycetales</taxon>
        <taxon>Lipomycetaceae</taxon>
        <taxon>Lipomyces</taxon>
    </lineage>
</organism>
<keyword evidence="5 9" id="KW-0375">Hydrogen ion transport</keyword>
<evidence type="ECO:0000256" key="7">
    <source>
        <dbReference type="ARBA" id="ARBA00023065"/>
    </source>
</evidence>
<keyword evidence="3 9" id="KW-0813">Transport</keyword>
<dbReference type="EMBL" id="KV454289">
    <property type="protein sequence ID" value="ODQ76789.1"/>
    <property type="molecule type" value="Genomic_DNA"/>
</dbReference>
<evidence type="ECO:0000256" key="2">
    <source>
        <dbReference type="ARBA" id="ARBA00009904"/>
    </source>
</evidence>
<feature type="transmembrane region" description="Helical" evidence="9">
    <location>
        <begin position="541"/>
        <end position="561"/>
    </location>
</feature>
<dbReference type="GO" id="GO:0000329">
    <property type="term" value="C:fungal-type vacuole membrane"/>
    <property type="evidence" value="ECO:0007669"/>
    <property type="project" value="TreeGrafter"/>
</dbReference>
<evidence type="ECO:0000256" key="10">
    <source>
        <dbReference type="SAM" id="Coils"/>
    </source>
</evidence>
<evidence type="ECO:0000313" key="11">
    <source>
        <dbReference type="EMBL" id="ODQ76789.1"/>
    </source>
</evidence>
<comment type="function">
    <text evidence="9">Essential component of the vacuolar proton pump (V-ATPase), a multimeric enzyme that catalyzes the translocation of protons across the membranes. Required for assembly and activity of the V-ATPase.</text>
</comment>
<feature type="transmembrane region" description="Helical" evidence="9">
    <location>
        <begin position="763"/>
        <end position="786"/>
    </location>
</feature>
<feature type="transmembrane region" description="Helical" evidence="9">
    <location>
        <begin position="573"/>
        <end position="598"/>
    </location>
</feature>
<dbReference type="PIRSF" id="PIRSF001293">
    <property type="entry name" value="ATP6V0A1"/>
    <property type="match status" value="1"/>
</dbReference>
<keyword evidence="4 9" id="KW-0812">Transmembrane</keyword>
<keyword evidence="6 9" id="KW-1133">Transmembrane helix</keyword>
<evidence type="ECO:0000256" key="1">
    <source>
        <dbReference type="ARBA" id="ARBA00004141"/>
    </source>
</evidence>
<keyword evidence="7 9" id="KW-0406">Ion transport</keyword>
<comment type="similarity">
    <text evidence="2 9">Belongs to the V-ATPase 116 kDa subunit family.</text>
</comment>
<evidence type="ECO:0000256" key="6">
    <source>
        <dbReference type="ARBA" id="ARBA00022989"/>
    </source>
</evidence>
<dbReference type="Proteomes" id="UP000094385">
    <property type="component" value="Unassembled WGS sequence"/>
</dbReference>
<dbReference type="GO" id="GO:0046961">
    <property type="term" value="F:proton-transporting ATPase activity, rotational mechanism"/>
    <property type="evidence" value="ECO:0007669"/>
    <property type="project" value="InterPro"/>
</dbReference>
<keyword evidence="8 9" id="KW-0472">Membrane</keyword>
<feature type="transmembrane region" description="Helical" evidence="9">
    <location>
        <begin position="419"/>
        <end position="444"/>
    </location>
</feature>
<comment type="subcellular location">
    <subcellularLocation>
        <location evidence="1">Membrane</location>
        <topology evidence="1">Multi-pass membrane protein</topology>
    </subcellularLocation>
</comment>
<dbReference type="GO" id="GO:0007035">
    <property type="term" value="P:vacuolar acidification"/>
    <property type="evidence" value="ECO:0007669"/>
    <property type="project" value="TreeGrafter"/>
</dbReference>
<evidence type="ECO:0000256" key="4">
    <source>
        <dbReference type="ARBA" id="ARBA00022692"/>
    </source>
</evidence>
<dbReference type="AlphaFoldDB" id="A0A1E3QGF3"/>
<keyword evidence="12" id="KW-1185">Reference proteome</keyword>
<dbReference type="Pfam" id="PF01496">
    <property type="entry name" value="V_ATPase_I"/>
    <property type="match status" value="1"/>
</dbReference>
<dbReference type="PANTHER" id="PTHR11629:SF63">
    <property type="entry name" value="V-TYPE PROTON ATPASE SUBUNIT A"/>
    <property type="match status" value="1"/>
</dbReference>
<gene>
    <name evidence="11" type="ORF">LIPSTDRAFT_67780</name>
</gene>
<sequence length="829" mass="94150">MGKEAFFRSAEMSLVQLYIATEVGREVVAALGELGSVQFRDLNADVNSFQRTFVKEIRRLDNVERQLRFFSSQIEKAGIKIKSVPGYADVTAAPNSNEIDELAIRTEDLEERVNQLIESNERLLKKQVELVELRHVLVEAGSFFDRAHNVPEGLRASLDNDNAPLLHNDVEQGDRSNGTAFSVMNVGFVAGVIPREKMGTFERILWRSLRGNLFLNSTEIAETIKDPKTGEPIEKNVFVVFAHGAGILSKIRKIAESLDADLYSVDEESNIRREQIREVNSGISDVEEVLITTQSTLYAELRGIAEQIASWMVVVKKEKAIYAALNLFNYDQSRKSLIAEGWCATDDLPIVKATLADVTERAGLQVPSILNELHTTKTPPTYYRTNKFTESFQNIIDAYGISQYREVNPGLPAIITFPFMFAIMFGDLGHGAIMFLAGLAMVIFENRLLKAERDEIFDMAFTGRYIILLMGAFSMYTGLMYNDIFSKSMTLFKPGWEWPYTWNEGDLIMAHQTGVYPFGVDPTWHGADNNLIFNNSYKMKLSIVMGFCHMLYSLFFSLVNYRFYNSKIDIFGNFVPGFLFMVSIFGYLSFIIVFKWAVDWYGIGRPPPGLLNTLIGMFLSPGNVEDLLYEGQPTIQVGLVLLALMCVPWLLLLKPLYLRWENDRIKKQGYENLSQQEVARLSFDEEPENITPLVMEEMHEEHEFEFGDVMIHQVIHTIEFCLNCVSHTASYLRLWALSLAHAQLSTVLWSMTFERSFSMEGNFGVIMAFILFGAWFLLTIAVLVVMEGTSAMLHSLRLHWVEAMSKHFIGDGIPFMPFSFKAVLEEPSQ</sequence>
<evidence type="ECO:0000313" key="12">
    <source>
        <dbReference type="Proteomes" id="UP000094385"/>
    </source>
</evidence>
<proteinExistence type="inferred from homology"/>
<feature type="coiled-coil region" evidence="10">
    <location>
        <begin position="99"/>
        <end position="126"/>
    </location>
</feature>
<dbReference type="GO" id="GO:0000220">
    <property type="term" value="C:vacuolar proton-transporting V-type ATPase, V0 domain"/>
    <property type="evidence" value="ECO:0007669"/>
    <property type="project" value="InterPro"/>
</dbReference>
<feature type="transmembrane region" description="Helical" evidence="9">
    <location>
        <begin position="465"/>
        <end position="482"/>
    </location>
</feature>
<keyword evidence="10" id="KW-0175">Coiled coil</keyword>
<accession>A0A1E3QGF3</accession>
<evidence type="ECO:0000256" key="3">
    <source>
        <dbReference type="ARBA" id="ARBA00022448"/>
    </source>
</evidence>
<evidence type="ECO:0000256" key="9">
    <source>
        <dbReference type="RuleBase" id="RU361189"/>
    </source>
</evidence>
<dbReference type="STRING" id="675824.A0A1E3QGF3"/>
<feature type="transmembrane region" description="Helical" evidence="9">
    <location>
        <begin position="635"/>
        <end position="657"/>
    </location>
</feature>
<dbReference type="PANTHER" id="PTHR11629">
    <property type="entry name" value="VACUOLAR PROTON ATPASES"/>
    <property type="match status" value="1"/>
</dbReference>
<feature type="transmembrane region" description="Helical" evidence="9">
    <location>
        <begin position="732"/>
        <end position="751"/>
    </location>
</feature>
<evidence type="ECO:0000256" key="8">
    <source>
        <dbReference type="ARBA" id="ARBA00023136"/>
    </source>
</evidence>
<dbReference type="InterPro" id="IPR002490">
    <property type="entry name" value="V-ATPase_116kDa_su"/>
</dbReference>